<dbReference type="InterPro" id="IPR036291">
    <property type="entry name" value="NAD(P)-bd_dom_sf"/>
</dbReference>
<dbReference type="OrthoDB" id="9799818at2"/>
<organism evidence="1 2">
    <name type="scientific">Paractinoplanes atraurantiacus</name>
    <dbReference type="NCBI Taxonomy" id="1036182"/>
    <lineage>
        <taxon>Bacteria</taxon>
        <taxon>Bacillati</taxon>
        <taxon>Actinomycetota</taxon>
        <taxon>Actinomycetes</taxon>
        <taxon>Micromonosporales</taxon>
        <taxon>Micromonosporaceae</taxon>
        <taxon>Paractinoplanes</taxon>
    </lineage>
</organism>
<dbReference type="Proteomes" id="UP000219612">
    <property type="component" value="Unassembled WGS sequence"/>
</dbReference>
<reference evidence="1 2" key="1">
    <citation type="submission" date="2017-09" db="EMBL/GenBank/DDBJ databases">
        <authorList>
            <person name="Ehlers B."/>
            <person name="Leendertz F.H."/>
        </authorList>
    </citation>
    <scope>NUCLEOTIDE SEQUENCE [LARGE SCALE GENOMIC DNA]</scope>
    <source>
        <strain evidence="1 2">CGMCC 4.6857</strain>
    </source>
</reference>
<dbReference type="EMBL" id="OBDY01000008">
    <property type="protein sequence ID" value="SNY47110.1"/>
    <property type="molecule type" value="Genomic_DNA"/>
</dbReference>
<dbReference type="PANTHER" id="PTHR43431:SF7">
    <property type="entry name" value="OXIDOREDUCTASE, SHORT CHAIN DEHYDROGENASE_REDUCTASE FAMILY (AFU_ORTHOLOGUE AFUA_5G14000)"/>
    <property type="match status" value="1"/>
</dbReference>
<gene>
    <name evidence="1" type="ORF">SAMN05421748_10869</name>
</gene>
<evidence type="ECO:0000313" key="1">
    <source>
        <dbReference type="EMBL" id="SNY47110.1"/>
    </source>
</evidence>
<dbReference type="Pfam" id="PF00106">
    <property type="entry name" value="adh_short"/>
    <property type="match status" value="1"/>
</dbReference>
<accession>A0A285IGH9</accession>
<evidence type="ECO:0000313" key="2">
    <source>
        <dbReference type="Proteomes" id="UP000219612"/>
    </source>
</evidence>
<dbReference type="PANTHER" id="PTHR43431">
    <property type="entry name" value="OXIDOREDUCTASE, SHORT CHAIN DEHYDROGENASE/REDUCTASE FAMILY (AFU_ORTHOLOGUE AFUA_5G14000)"/>
    <property type="match status" value="1"/>
</dbReference>
<name>A0A285IGH9_9ACTN</name>
<dbReference type="InterPro" id="IPR002347">
    <property type="entry name" value="SDR_fam"/>
</dbReference>
<protein>
    <submittedName>
        <fullName evidence="1">Short chain dehydrogenase</fullName>
    </submittedName>
</protein>
<dbReference type="Gene3D" id="3.40.50.720">
    <property type="entry name" value="NAD(P)-binding Rossmann-like Domain"/>
    <property type="match status" value="1"/>
</dbReference>
<keyword evidence="2" id="KW-1185">Reference proteome</keyword>
<dbReference type="AlphaFoldDB" id="A0A285IGH9"/>
<sequence>MTTLAIVGAGEGLGAAVARRFGAEGFHVALLARRQDRLDKLGSELKGVNSRGYAADVLNAEALSWALERAANDLGPIEVLQYSPLPQRQFLKPVLETSVEEMREAVEFSIAGPMTAVNQVLPGMRQLGRGSILFVNGGSGARPNPKVGGTSIAFAGEGAYGQMLHETLSAEGVHVGQLIIPGAIEPGQTEGLAEKLWRMHSDRGEFRVFAS</sequence>
<proteinExistence type="predicted"/>
<dbReference type="RefSeq" id="WP_097321617.1">
    <property type="nucleotide sequence ID" value="NZ_OBDY01000008.1"/>
</dbReference>
<dbReference type="SUPFAM" id="SSF51735">
    <property type="entry name" value="NAD(P)-binding Rossmann-fold domains"/>
    <property type="match status" value="1"/>
</dbReference>